<feature type="domain" description="Radical SAM core" evidence="6">
    <location>
        <begin position="127"/>
        <end position="347"/>
    </location>
</feature>
<dbReference type="SUPFAM" id="SSF102114">
    <property type="entry name" value="Radical SAM enzymes"/>
    <property type="match status" value="1"/>
</dbReference>
<evidence type="ECO:0000256" key="1">
    <source>
        <dbReference type="ARBA" id="ARBA00001966"/>
    </source>
</evidence>
<name>A0A5M8Q9C0_9BACT</name>
<dbReference type="GO" id="GO:0003824">
    <property type="term" value="F:catalytic activity"/>
    <property type="evidence" value="ECO:0007669"/>
    <property type="project" value="InterPro"/>
</dbReference>
<gene>
    <name evidence="7" type="ORF">FOE74_15635</name>
</gene>
<evidence type="ECO:0000256" key="4">
    <source>
        <dbReference type="ARBA" id="ARBA00023004"/>
    </source>
</evidence>
<dbReference type="PANTHER" id="PTHR11228">
    <property type="entry name" value="RADICAL SAM DOMAIN PROTEIN"/>
    <property type="match status" value="1"/>
</dbReference>
<proteinExistence type="predicted"/>
<comment type="caution">
    <text evidence="7">The sequence shown here is derived from an EMBL/GenBank/DDBJ whole genome shotgun (WGS) entry which is preliminary data.</text>
</comment>
<comment type="cofactor">
    <cofactor evidence="1">
        <name>[4Fe-4S] cluster</name>
        <dbReference type="ChEBI" id="CHEBI:49883"/>
    </cofactor>
</comment>
<evidence type="ECO:0000256" key="5">
    <source>
        <dbReference type="ARBA" id="ARBA00023014"/>
    </source>
</evidence>
<accession>A0A5M8Q9C0</accession>
<dbReference type="PANTHER" id="PTHR11228:SF7">
    <property type="entry name" value="PQQA PEPTIDE CYCLASE"/>
    <property type="match status" value="1"/>
</dbReference>
<evidence type="ECO:0000256" key="3">
    <source>
        <dbReference type="ARBA" id="ARBA00022723"/>
    </source>
</evidence>
<dbReference type="Gene3D" id="3.20.20.70">
    <property type="entry name" value="Aldolase class I"/>
    <property type="match status" value="1"/>
</dbReference>
<dbReference type="CDD" id="cd01335">
    <property type="entry name" value="Radical_SAM"/>
    <property type="match status" value="1"/>
</dbReference>
<protein>
    <submittedName>
        <fullName evidence="7">Radical SAM protein</fullName>
    </submittedName>
</protein>
<dbReference type="GO" id="GO:0046872">
    <property type="term" value="F:metal ion binding"/>
    <property type="evidence" value="ECO:0007669"/>
    <property type="project" value="UniProtKB-KW"/>
</dbReference>
<organism evidence="7 8">
    <name type="scientific">Rufibacter glacialis</name>
    <dbReference type="NCBI Taxonomy" id="1259555"/>
    <lineage>
        <taxon>Bacteria</taxon>
        <taxon>Pseudomonadati</taxon>
        <taxon>Bacteroidota</taxon>
        <taxon>Cytophagia</taxon>
        <taxon>Cytophagales</taxon>
        <taxon>Hymenobacteraceae</taxon>
        <taxon>Rufibacter</taxon>
    </lineage>
</organism>
<dbReference type="SFLD" id="SFLDS00029">
    <property type="entry name" value="Radical_SAM"/>
    <property type="match status" value="1"/>
</dbReference>
<dbReference type="PROSITE" id="PS51918">
    <property type="entry name" value="RADICAL_SAM"/>
    <property type="match status" value="1"/>
</dbReference>
<evidence type="ECO:0000259" key="6">
    <source>
        <dbReference type="PROSITE" id="PS51918"/>
    </source>
</evidence>
<keyword evidence="2" id="KW-0949">S-adenosyl-L-methionine</keyword>
<reference evidence="7 8" key="1">
    <citation type="submission" date="2019-07" db="EMBL/GenBank/DDBJ databases">
        <authorList>
            <person name="Qu J.-H."/>
        </authorList>
    </citation>
    <scope>NUCLEOTIDE SEQUENCE [LARGE SCALE GENOMIC DNA]</scope>
    <source>
        <strain evidence="7 8">MDT1-10-3</strain>
    </source>
</reference>
<dbReference type="InterPro" id="IPR013785">
    <property type="entry name" value="Aldolase_TIM"/>
</dbReference>
<dbReference type="GO" id="GO:0051536">
    <property type="term" value="F:iron-sulfur cluster binding"/>
    <property type="evidence" value="ECO:0007669"/>
    <property type="project" value="UniProtKB-KW"/>
</dbReference>
<dbReference type="SMART" id="SM00729">
    <property type="entry name" value="Elp3"/>
    <property type="match status" value="1"/>
</dbReference>
<dbReference type="OrthoDB" id="9763993at2"/>
<keyword evidence="3" id="KW-0479">Metal-binding</keyword>
<evidence type="ECO:0000313" key="7">
    <source>
        <dbReference type="EMBL" id="KAA6432525.1"/>
    </source>
</evidence>
<dbReference type="Pfam" id="PF04055">
    <property type="entry name" value="Radical_SAM"/>
    <property type="match status" value="1"/>
</dbReference>
<dbReference type="InterPro" id="IPR006638">
    <property type="entry name" value="Elp3/MiaA/NifB-like_rSAM"/>
</dbReference>
<dbReference type="Proteomes" id="UP000323866">
    <property type="component" value="Unassembled WGS sequence"/>
</dbReference>
<evidence type="ECO:0000256" key="2">
    <source>
        <dbReference type="ARBA" id="ARBA00022691"/>
    </source>
</evidence>
<keyword evidence="4" id="KW-0408">Iron</keyword>
<dbReference type="AlphaFoldDB" id="A0A5M8Q9C0"/>
<evidence type="ECO:0000313" key="8">
    <source>
        <dbReference type="Proteomes" id="UP000323866"/>
    </source>
</evidence>
<dbReference type="SFLD" id="SFLDG01067">
    <property type="entry name" value="SPASM/twitch_domain_containing"/>
    <property type="match status" value="1"/>
</dbReference>
<keyword evidence="5" id="KW-0411">Iron-sulfur</keyword>
<dbReference type="EMBL" id="VKKZ01000022">
    <property type="protein sequence ID" value="KAA6432525.1"/>
    <property type="molecule type" value="Genomic_DNA"/>
</dbReference>
<dbReference type="InterPro" id="IPR007197">
    <property type="entry name" value="rSAM"/>
</dbReference>
<sequence length="413" mass="46284">MPSDILSPAASSKQEALDLNPAGGKPAKKPLVKPVILNRYQSFLAISRIRWHLFLLILGQIQHPIKAFKAMRTLIKTRRRYLGDSALKKVAKVGGRYYYEYNTPGWPSSAFDDYHLAELNRILPFQNKPFVLKNVIIAITKKCALRCDHCFEWEALNGKEKLTVENLQQMVHNFQKQGVGQLQFSGGEPMLRVPALLSVLQAAQPTTDFWVLTSGHLFTLESAKALKKAGLTGVTISLDHVDPVLHNLFRKFDTAYEWVEKAAYHASQAELVVAFSLCATKSFVTEENLMEYAQLASRLGAAFIQVLEPRSVGHYAGQAVGLPVEQQKLLENFYTNLNYNPAYHHLPMVVYYDLQRRRAGCAASADRHVYVDTDGQLHACPFCRKPAGNAFEKDISPILESIRLSGCLVVPTL</sequence>
<dbReference type="InterPro" id="IPR058240">
    <property type="entry name" value="rSAM_sf"/>
</dbReference>
<reference evidence="7 8" key="2">
    <citation type="submission" date="2019-09" db="EMBL/GenBank/DDBJ databases">
        <title>A bacterium isolated from glacier soil.</title>
        <authorList>
            <person name="Liu Q."/>
        </authorList>
    </citation>
    <scope>NUCLEOTIDE SEQUENCE [LARGE SCALE GENOMIC DNA]</scope>
    <source>
        <strain evidence="7 8">MDT1-10-3</strain>
    </source>
</reference>
<dbReference type="InterPro" id="IPR050377">
    <property type="entry name" value="Radical_SAM_PqqE_MftC-like"/>
</dbReference>